<comment type="caution">
    <text evidence="3">The sequence shown here is derived from an EMBL/GenBank/DDBJ whole genome shotgun (WGS) entry which is preliminary data.</text>
</comment>
<feature type="transmembrane region" description="Helical" evidence="2">
    <location>
        <begin position="50"/>
        <end position="71"/>
    </location>
</feature>
<evidence type="ECO:0000313" key="3">
    <source>
        <dbReference type="EMBL" id="MXO86965.1"/>
    </source>
</evidence>
<sequence length="258" mass="27974">MGDLTTHSDRIIEEGRRVRDDNRAGGRHRATGSIGKGSSQLKTQHYLRKVIRVAMAIGAILVAAIAAGMIIGGIGFVGVMLTFLAIIAAIIAFSIFPKMKVPARADLTKGDAKTMVARTELWLEHQRAALPAPAAALLDDMGVQLDTLGIQLETADPNHPATRDIRKLVGEILPETVESYRRIPQHMRSDASAGSTPNEQLTQSLTNISRELDGINRQLSTGAMDDLAIKHRYIDYKYGKGQDAALTDGRAQREGEEA</sequence>
<keyword evidence="2" id="KW-1133">Transmembrane helix</keyword>
<evidence type="ECO:0000313" key="4">
    <source>
        <dbReference type="Proteomes" id="UP000433104"/>
    </source>
</evidence>
<keyword evidence="2" id="KW-0812">Transmembrane</keyword>
<name>A0A844ZGI5_9SPHN</name>
<feature type="compositionally biased region" description="Basic and acidic residues" evidence="1">
    <location>
        <begin position="15"/>
        <end position="24"/>
    </location>
</feature>
<gene>
    <name evidence="3" type="ORF">GRI38_13100</name>
</gene>
<keyword evidence="2" id="KW-0472">Membrane</keyword>
<proteinExistence type="predicted"/>
<keyword evidence="4" id="KW-1185">Reference proteome</keyword>
<evidence type="ECO:0008006" key="5">
    <source>
        <dbReference type="Google" id="ProtNLM"/>
    </source>
</evidence>
<evidence type="ECO:0000256" key="1">
    <source>
        <dbReference type="SAM" id="MobiDB-lite"/>
    </source>
</evidence>
<dbReference type="RefSeq" id="WP_160685002.1">
    <property type="nucleotide sequence ID" value="NZ_WTYW01000005.1"/>
</dbReference>
<dbReference type="OrthoDB" id="7594143at2"/>
<protein>
    <recommendedName>
        <fullName evidence="5">5-bromo-4-chloroindolyl phosphate hydrolysis protein</fullName>
    </recommendedName>
</protein>
<feature type="region of interest" description="Disordered" evidence="1">
    <location>
        <begin position="15"/>
        <end position="37"/>
    </location>
</feature>
<evidence type="ECO:0000256" key="2">
    <source>
        <dbReference type="SAM" id="Phobius"/>
    </source>
</evidence>
<dbReference type="Proteomes" id="UP000433104">
    <property type="component" value="Unassembled WGS sequence"/>
</dbReference>
<feature type="transmembrane region" description="Helical" evidence="2">
    <location>
        <begin position="77"/>
        <end position="96"/>
    </location>
</feature>
<dbReference type="EMBL" id="WTYW01000005">
    <property type="protein sequence ID" value="MXO86965.1"/>
    <property type="molecule type" value="Genomic_DNA"/>
</dbReference>
<dbReference type="AlphaFoldDB" id="A0A844ZGI5"/>
<organism evidence="3 4">
    <name type="scientific">Parapontixanthobacter aurantiacus</name>
    <dbReference type="NCBI Taxonomy" id="1463599"/>
    <lineage>
        <taxon>Bacteria</taxon>
        <taxon>Pseudomonadati</taxon>
        <taxon>Pseudomonadota</taxon>
        <taxon>Alphaproteobacteria</taxon>
        <taxon>Sphingomonadales</taxon>
        <taxon>Erythrobacteraceae</taxon>
        <taxon>Parapontixanthobacter</taxon>
    </lineage>
</organism>
<accession>A0A844ZGI5</accession>
<reference evidence="3 4" key="1">
    <citation type="submission" date="2019-12" db="EMBL/GenBank/DDBJ databases">
        <title>Genomic-based taxomic classification of the family Erythrobacteraceae.</title>
        <authorList>
            <person name="Xu L."/>
        </authorList>
    </citation>
    <scope>NUCLEOTIDE SEQUENCE [LARGE SCALE GENOMIC DNA]</scope>
    <source>
        <strain evidence="3 4">MCCC 1A09962</strain>
    </source>
</reference>